<evidence type="ECO:0008006" key="5">
    <source>
        <dbReference type="Google" id="ProtNLM"/>
    </source>
</evidence>
<feature type="compositionally biased region" description="Basic and acidic residues" evidence="1">
    <location>
        <begin position="420"/>
        <end position="442"/>
    </location>
</feature>
<dbReference type="PANTHER" id="PTHR33471:SF7">
    <property type="entry name" value="ATP-DEPENDENT ZINC METALLOPROTEASE-RELATED"/>
    <property type="match status" value="1"/>
</dbReference>
<dbReference type="PANTHER" id="PTHR33471">
    <property type="entry name" value="ATP-DEPENDENT ZINC METALLOPROTEASE-RELATED"/>
    <property type="match status" value="1"/>
</dbReference>
<organism evidence="3 4">
    <name type="scientific">Thalassiosira oceanica</name>
    <name type="common">Marine diatom</name>
    <dbReference type="NCBI Taxonomy" id="159749"/>
    <lineage>
        <taxon>Eukaryota</taxon>
        <taxon>Sar</taxon>
        <taxon>Stramenopiles</taxon>
        <taxon>Ochrophyta</taxon>
        <taxon>Bacillariophyta</taxon>
        <taxon>Coscinodiscophyceae</taxon>
        <taxon>Thalassiosirophycidae</taxon>
        <taxon>Thalassiosirales</taxon>
        <taxon>Thalassiosiraceae</taxon>
        <taxon>Thalassiosira</taxon>
    </lineage>
</organism>
<gene>
    <name evidence="3" type="ORF">THAOC_04185</name>
</gene>
<evidence type="ECO:0000256" key="1">
    <source>
        <dbReference type="SAM" id="MobiDB-lite"/>
    </source>
</evidence>
<feature type="region of interest" description="Disordered" evidence="1">
    <location>
        <begin position="405"/>
        <end position="442"/>
    </location>
</feature>
<feature type="compositionally biased region" description="Basic and acidic residues" evidence="1">
    <location>
        <begin position="304"/>
        <end position="317"/>
    </location>
</feature>
<protein>
    <recommendedName>
        <fullName evidence="5">Peptidase M41 domain-containing protein</fullName>
    </recommendedName>
</protein>
<keyword evidence="2" id="KW-1133">Transmembrane helix</keyword>
<sequence>MTQSGYVKESPRPAMSGMVGRRRMRGQVPVLLALVLGSDPGSCTCSFILPKSTRRVTHRRSGGAPRRQRRRIAHRERTWSILSAELLTKEEPKSNTDIDALSQLEFCETRTAASRVLGRSCRDGLYRSVTIPKGLSAKQMSDAELRLQTRTINAQFTVMELIEQNGDRDIDRASLAVLSTFLFGSSSAILVQQSTGLPDIIRWLVVFALCFSPLVLVGFGLAVPSELSAALVSIQRQIFPSYRRRMIQHEAGHFLMGHLLGWPIRSYRANNAVKSAVEFYPLSDVDVGIDRAASMGFDAAKRNSLEPEIEQSDKPFYSKEGQGGSELRKSVFRDEEAIDEFALEPEDDPKTSWPFRGFDEETLDILAVISVAGAASELLAFGNAEGGVADLLQLRRFYGAAAAERGDKSASSDTGSVFGDDAKERRLKREGEKTGGTDDREMDNRTRFAVGYAVSLLRQHLGVLDDLAEVMERGGSVSECIIAMEKCPNVSGYSLEGDYEKIRREKFRTDGLGGLIEASLLGGKKTIDAEEESVIYGKGGGGRKEKFQLTGDDPFYAAGALAFAFFVWASNGGLSLH</sequence>
<evidence type="ECO:0000313" key="3">
    <source>
        <dbReference type="EMBL" id="EJK74152.1"/>
    </source>
</evidence>
<dbReference type="eggNOG" id="ENOG502SKBP">
    <property type="taxonomic scope" value="Eukaryota"/>
</dbReference>
<dbReference type="GO" id="GO:0006508">
    <property type="term" value="P:proteolysis"/>
    <property type="evidence" value="ECO:0007669"/>
    <property type="project" value="InterPro"/>
</dbReference>
<dbReference type="GO" id="GO:0004222">
    <property type="term" value="F:metalloendopeptidase activity"/>
    <property type="evidence" value="ECO:0007669"/>
    <property type="project" value="InterPro"/>
</dbReference>
<dbReference type="GO" id="GO:0005524">
    <property type="term" value="F:ATP binding"/>
    <property type="evidence" value="ECO:0007669"/>
    <property type="project" value="InterPro"/>
</dbReference>
<feature type="region of interest" description="Disordered" evidence="1">
    <location>
        <begin position="304"/>
        <end position="325"/>
    </location>
</feature>
<name>K0TP53_THAOC</name>
<evidence type="ECO:0000313" key="4">
    <source>
        <dbReference type="Proteomes" id="UP000266841"/>
    </source>
</evidence>
<keyword evidence="2" id="KW-0812">Transmembrane</keyword>
<feature type="region of interest" description="Disordered" evidence="1">
    <location>
        <begin position="1"/>
        <end position="21"/>
    </location>
</feature>
<dbReference type="OrthoDB" id="40154at2759"/>
<dbReference type="EMBL" id="AGNL01003911">
    <property type="protein sequence ID" value="EJK74152.1"/>
    <property type="molecule type" value="Genomic_DNA"/>
</dbReference>
<keyword evidence="4" id="KW-1185">Reference proteome</keyword>
<dbReference type="OMA" id="GHFLMGH"/>
<dbReference type="InterPro" id="IPR037219">
    <property type="entry name" value="Peptidase_M41-like"/>
</dbReference>
<comment type="caution">
    <text evidence="3">The sequence shown here is derived from an EMBL/GenBank/DDBJ whole genome shotgun (WGS) entry which is preliminary data.</text>
</comment>
<dbReference type="GO" id="GO:0004176">
    <property type="term" value="F:ATP-dependent peptidase activity"/>
    <property type="evidence" value="ECO:0007669"/>
    <property type="project" value="InterPro"/>
</dbReference>
<proteinExistence type="predicted"/>
<reference evidence="3 4" key="1">
    <citation type="journal article" date="2012" name="Genome Biol.">
        <title>Genome and low-iron response of an oceanic diatom adapted to chronic iron limitation.</title>
        <authorList>
            <person name="Lommer M."/>
            <person name="Specht M."/>
            <person name="Roy A.S."/>
            <person name="Kraemer L."/>
            <person name="Andreson R."/>
            <person name="Gutowska M.A."/>
            <person name="Wolf J."/>
            <person name="Bergner S.V."/>
            <person name="Schilhabel M.B."/>
            <person name="Klostermeier U.C."/>
            <person name="Beiko R.G."/>
            <person name="Rosenstiel P."/>
            <person name="Hippler M."/>
            <person name="Laroche J."/>
        </authorList>
    </citation>
    <scope>NUCLEOTIDE SEQUENCE [LARGE SCALE GENOMIC DNA]</scope>
    <source>
        <strain evidence="3 4">CCMP1005</strain>
    </source>
</reference>
<feature type="transmembrane region" description="Helical" evidence="2">
    <location>
        <begin position="203"/>
        <end position="223"/>
    </location>
</feature>
<evidence type="ECO:0000256" key="2">
    <source>
        <dbReference type="SAM" id="Phobius"/>
    </source>
</evidence>
<dbReference type="AlphaFoldDB" id="K0TP53"/>
<dbReference type="Proteomes" id="UP000266841">
    <property type="component" value="Unassembled WGS sequence"/>
</dbReference>
<accession>K0TP53</accession>
<dbReference type="Gene3D" id="1.20.58.760">
    <property type="entry name" value="Peptidase M41"/>
    <property type="match status" value="1"/>
</dbReference>
<keyword evidence="2" id="KW-0472">Membrane</keyword>